<reference evidence="1 2" key="1">
    <citation type="submission" date="2019-11" db="EMBL/GenBank/DDBJ databases">
        <title>Novel species isolated from a subtropical stream in China.</title>
        <authorList>
            <person name="Lu H."/>
        </authorList>
    </citation>
    <scope>NUCLEOTIDE SEQUENCE [LARGE SCALE GENOMIC DNA]</scope>
    <source>
        <strain evidence="1 2">FT80W</strain>
    </source>
</reference>
<dbReference type="Gene3D" id="2.30.110.10">
    <property type="entry name" value="Electron Transport, Fmn-binding Protein, Chain A"/>
    <property type="match status" value="1"/>
</dbReference>
<sequence>MNAISSPFHAHEIEIQERVGAREHTVRVEPFIRDHMPEQHREFYAELPFFFLGALDAAGQPWATVLAGDPGFIHTPDAGTLSISGGLLAGDPLQGQLHVGAHVGGLGMAPETRRRNRVNGEIVALDQPGMRIAVRQSFGNCPKYIQQREHTAVPSAGREVQVQRRAALSAADRELIARADTFFIASANVAANAGRGRGVDVSHRGGRPGFVRVDDDHTLTSPEFIGNFFFNTLGNLAAEPRAGLLFIDFSSGDLLHVTVDAEIVWDGPEVEGFAGAERLLRFQVREVVRNAGALPFRWTTPVPAAQLMRTGTW</sequence>
<dbReference type="InterPro" id="IPR012349">
    <property type="entry name" value="Split_barrel_FMN-bd"/>
</dbReference>
<proteinExistence type="predicted"/>
<dbReference type="EMBL" id="WKJK01000015">
    <property type="protein sequence ID" value="MRW93152.1"/>
    <property type="molecule type" value="Genomic_DNA"/>
</dbReference>
<dbReference type="AlphaFoldDB" id="A0A6I2L682"/>
<evidence type="ECO:0000313" key="2">
    <source>
        <dbReference type="Proteomes" id="UP000433309"/>
    </source>
</evidence>
<dbReference type="Proteomes" id="UP000433309">
    <property type="component" value="Unassembled WGS sequence"/>
</dbReference>
<dbReference type="SUPFAM" id="SSF50475">
    <property type="entry name" value="FMN-binding split barrel"/>
    <property type="match status" value="2"/>
</dbReference>
<dbReference type="RefSeq" id="WP_154381272.1">
    <property type="nucleotide sequence ID" value="NZ_WKJK01000015.1"/>
</dbReference>
<comment type="caution">
    <text evidence="1">The sequence shown here is derived from an EMBL/GenBank/DDBJ whole genome shotgun (WGS) entry which is preliminary data.</text>
</comment>
<name>A0A6I2L682_9BURK</name>
<dbReference type="PANTHER" id="PTHR42815">
    <property type="entry name" value="FAD-BINDING, PUTATIVE (AFU_ORTHOLOGUE AFUA_6G07600)-RELATED"/>
    <property type="match status" value="1"/>
</dbReference>
<organism evidence="1 2">
    <name type="scientific">Duganella guangzhouensis</name>
    <dbReference type="NCBI Taxonomy" id="2666084"/>
    <lineage>
        <taxon>Bacteria</taxon>
        <taxon>Pseudomonadati</taxon>
        <taxon>Pseudomonadota</taxon>
        <taxon>Betaproteobacteria</taxon>
        <taxon>Burkholderiales</taxon>
        <taxon>Oxalobacteraceae</taxon>
        <taxon>Telluria group</taxon>
        <taxon>Duganella</taxon>
    </lineage>
</organism>
<protein>
    <submittedName>
        <fullName evidence="1">Pyridoxamine 5'-phosphate oxidase</fullName>
    </submittedName>
</protein>
<gene>
    <name evidence="1" type="ORF">GJ699_24435</name>
</gene>
<accession>A0A6I2L682</accession>
<evidence type="ECO:0000313" key="1">
    <source>
        <dbReference type="EMBL" id="MRW93152.1"/>
    </source>
</evidence>
<dbReference type="PANTHER" id="PTHR42815:SF2">
    <property type="entry name" value="FAD-BINDING, PUTATIVE (AFU_ORTHOLOGUE AFUA_6G07600)-RELATED"/>
    <property type="match status" value="1"/>
</dbReference>
<keyword evidence="2" id="KW-1185">Reference proteome</keyword>